<dbReference type="AlphaFoldDB" id="A0A918DLZ2"/>
<keyword evidence="4" id="KW-1185">Reference proteome</keyword>
<dbReference type="EMBL" id="BMLS01000008">
    <property type="protein sequence ID" value="GGO74229.1"/>
    <property type="molecule type" value="Genomic_DNA"/>
</dbReference>
<dbReference type="InterPro" id="IPR013538">
    <property type="entry name" value="ASHA1/2-like_C"/>
</dbReference>
<evidence type="ECO:0000313" key="4">
    <source>
        <dbReference type="Proteomes" id="UP000606935"/>
    </source>
</evidence>
<dbReference type="Pfam" id="PF08327">
    <property type="entry name" value="AHSA1"/>
    <property type="match status" value="1"/>
</dbReference>
<comment type="similarity">
    <text evidence="1">Belongs to the AHA1 family.</text>
</comment>
<dbReference type="Gene3D" id="3.30.530.20">
    <property type="match status" value="1"/>
</dbReference>
<organism evidence="3 4">
    <name type="scientific">Bowmanella pacifica</name>
    <dbReference type="NCBI Taxonomy" id="502051"/>
    <lineage>
        <taxon>Bacteria</taxon>
        <taxon>Pseudomonadati</taxon>
        <taxon>Pseudomonadota</taxon>
        <taxon>Gammaproteobacteria</taxon>
        <taxon>Alteromonadales</taxon>
        <taxon>Alteromonadaceae</taxon>
        <taxon>Bowmanella</taxon>
    </lineage>
</organism>
<dbReference type="Proteomes" id="UP000606935">
    <property type="component" value="Unassembled WGS sequence"/>
</dbReference>
<evidence type="ECO:0000259" key="2">
    <source>
        <dbReference type="Pfam" id="PF08327"/>
    </source>
</evidence>
<reference evidence="3" key="2">
    <citation type="submission" date="2020-09" db="EMBL/GenBank/DDBJ databases">
        <authorList>
            <person name="Sun Q."/>
            <person name="Zhou Y."/>
        </authorList>
    </citation>
    <scope>NUCLEOTIDE SEQUENCE</scope>
    <source>
        <strain evidence="3">CGMCC 1.7086</strain>
    </source>
</reference>
<evidence type="ECO:0000256" key="1">
    <source>
        <dbReference type="ARBA" id="ARBA00006817"/>
    </source>
</evidence>
<name>A0A918DLZ2_9ALTE</name>
<sequence>MTDHGFVLENRVQVNSTAEKTWQALTQDVSKWWPEDHTWWGNKANLSIEPKAGGCFCEINGDKQAMHMQVTFAEPGKLLRMSGGLGPLQGMGLYGALDWQLQANEQGTQIILTYKVHGFSPTGFAELAPVVDYVQGLQLSGLADYLDTSTQ</sequence>
<dbReference type="SUPFAM" id="SSF55961">
    <property type="entry name" value="Bet v1-like"/>
    <property type="match status" value="1"/>
</dbReference>
<protein>
    <submittedName>
        <fullName evidence="3">ATPase</fullName>
    </submittedName>
</protein>
<feature type="domain" description="Activator of Hsp90 ATPase homologue 1/2-like C-terminal" evidence="2">
    <location>
        <begin position="16"/>
        <end position="122"/>
    </location>
</feature>
<proteinExistence type="inferred from homology"/>
<dbReference type="InterPro" id="IPR023393">
    <property type="entry name" value="START-like_dom_sf"/>
</dbReference>
<comment type="caution">
    <text evidence="3">The sequence shown here is derived from an EMBL/GenBank/DDBJ whole genome shotgun (WGS) entry which is preliminary data.</text>
</comment>
<evidence type="ECO:0000313" key="3">
    <source>
        <dbReference type="EMBL" id="GGO74229.1"/>
    </source>
</evidence>
<gene>
    <name evidence="3" type="ORF">GCM10010982_36570</name>
</gene>
<reference evidence="3" key="1">
    <citation type="journal article" date="2014" name="Int. J. Syst. Evol. Microbiol.">
        <title>Complete genome sequence of Corynebacterium casei LMG S-19264T (=DSM 44701T), isolated from a smear-ripened cheese.</title>
        <authorList>
            <consortium name="US DOE Joint Genome Institute (JGI-PGF)"/>
            <person name="Walter F."/>
            <person name="Albersmeier A."/>
            <person name="Kalinowski J."/>
            <person name="Ruckert C."/>
        </authorList>
    </citation>
    <scope>NUCLEOTIDE SEQUENCE</scope>
    <source>
        <strain evidence="3">CGMCC 1.7086</strain>
    </source>
</reference>
<dbReference type="RefSeq" id="WP_188698699.1">
    <property type="nucleotide sequence ID" value="NZ_BMLS01000008.1"/>
</dbReference>
<accession>A0A918DLZ2</accession>